<keyword evidence="3" id="KW-1185">Reference proteome</keyword>
<reference evidence="2" key="2">
    <citation type="submission" date="2020-02" db="EMBL/GenBank/DDBJ databases">
        <authorList>
            <person name="Gilchrist C.L.M."/>
            <person name="Chooi Y.-H."/>
        </authorList>
    </citation>
    <scope>NUCLEOTIDE SEQUENCE</scope>
    <source>
        <strain evidence="2">MST-FP2251</strain>
    </source>
</reference>
<dbReference type="SUPFAM" id="SSF56784">
    <property type="entry name" value="HAD-like"/>
    <property type="match status" value="1"/>
</dbReference>
<evidence type="ECO:0000313" key="3">
    <source>
        <dbReference type="Proteomes" id="UP001194746"/>
    </source>
</evidence>
<dbReference type="GO" id="GO:0016791">
    <property type="term" value="F:phosphatase activity"/>
    <property type="evidence" value="ECO:0007669"/>
    <property type="project" value="UniProtKB-ARBA"/>
</dbReference>
<dbReference type="CDD" id="cd02603">
    <property type="entry name" value="HAD_sEH-N_like"/>
    <property type="match status" value="1"/>
</dbReference>
<dbReference type="SFLD" id="SFLDG01129">
    <property type="entry name" value="C1.5:_HAD__Beta-PGM__Phosphata"/>
    <property type="match status" value="1"/>
</dbReference>
<organism evidence="2 3">
    <name type="scientific">Aspergillus nanangensis</name>
    <dbReference type="NCBI Taxonomy" id="2582783"/>
    <lineage>
        <taxon>Eukaryota</taxon>
        <taxon>Fungi</taxon>
        <taxon>Dikarya</taxon>
        <taxon>Ascomycota</taxon>
        <taxon>Pezizomycotina</taxon>
        <taxon>Eurotiomycetes</taxon>
        <taxon>Eurotiomycetidae</taxon>
        <taxon>Eurotiales</taxon>
        <taxon>Aspergillaceae</taxon>
        <taxon>Aspergillus</taxon>
        <taxon>Aspergillus subgen. Circumdati</taxon>
    </lineage>
</organism>
<evidence type="ECO:0000256" key="1">
    <source>
        <dbReference type="SAM" id="Coils"/>
    </source>
</evidence>
<dbReference type="Pfam" id="PF00702">
    <property type="entry name" value="Hydrolase"/>
    <property type="match status" value="1"/>
</dbReference>
<feature type="coiled-coil region" evidence="1">
    <location>
        <begin position="65"/>
        <end position="92"/>
    </location>
</feature>
<dbReference type="InterPro" id="IPR023198">
    <property type="entry name" value="PGP-like_dom2"/>
</dbReference>
<evidence type="ECO:0000313" key="2">
    <source>
        <dbReference type="EMBL" id="KAF9885517.1"/>
    </source>
</evidence>
<dbReference type="SFLD" id="SFLDS00003">
    <property type="entry name" value="Haloacid_Dehalogenase"/>
    <property type="match status" value="1"/>
</dbReference>
<comment type="caution">
    <text evidence="2">The sequence shown here is derived from an EMBL/GenBank/DDBJ whole genome shotgun (WGS) entry which is preliminary data.</text>
</comment>
<keyword evidence="1" id="KW-0175">Coiled coil</keyword>
<dbReference type="EMBL" id="VCAU01000094">
    <property type="protein sequence ID" value="KAF9885517.1"/>
    <property type="molecule type" value="Genomic_DNA"/>
</dbReference>
<dbReference type="InterPro" id="IPR006439">
    <property type="entry name" value="HAD-SF_hydro_IA"/>
</dbReference>
<sequence length="466" mass="52988">MSPVQALIFDFAHVLCSWHPPPNAHVPPQLLRSIMSSDIWHNYERGRHTQAECYAKVAERFPVSAEDMARTLQQARETLQIHEDTLAFLQQVKEESGGGLRVYGMTNTPHPEQNVMQSIRQQCPGLFDHIYISGNVGMRKPELCFYKYVLEDVGLPADATVFVDDRLENVLAAQSQGMNGVVFRDLPELRRQMRNLLEDSGSRGRHFLAANAMKMDSVTNSGETIRDNFAQLLILELMQDRSLVHLEPGERTWNYFIGSPKLTTETFPDDMDTTSIALSTLPMETDLVSSVIDEMATLINEDGVCMTYFDPTRPRIDPVVCVNILTLFAQHNREQEVSRTFDWVLDILLNRAYLAGTRYYQSPDIFLYFLTRLWRTSRGRDSHRQLTRPLTTRMRERIGAAGDAASLAARIISCKALGILNPGDLDTLQGMQCEDGSWPLGPSKVPILRWKEKKKKQRGLRILPAY</sequence>
<dbReference type="Proteomes" id="UP001194746">
    <property type="component" value="Unassembled WGS sequence"/>
</dbReference>
<dbReference type="PANTHER" id="PTHR43611:SF3">
    <property type="entry name" value="FLAVIN MONONUCLEOTIDE HYDROLASE 1, CHLOROPLATIC"/>
    <property type="match status" value="1"/>
</dbReference>
<dbReference type="InterPro" id="IPR036412">
    <property type="entry name" value="HAD-like_sf"/>
</dbReference>
<gene>
    <name evidence="2" type="ORF">FE257_012845</name>
</gene>
<dbReference type="AlphaFoldDB" id="A0AAD4CFT8"/>
<evidence type="ECO:0008006" key="4">
    <source>
        <dbReference type="Google" id="ProtNLM"/>
    </source>
</evidence>
<dbReference type="Gene3D" id="3.40.50.1000">
    <property type="entry name" value="HAD superfamily/HAD-like"/>
    <property type="match status" value="1"/>
</dbReference>
<dbReference type="InterPro" id="IPR023214">
    <property type="entry name" value="HAD_sf"/>
</dbReference>
<reference evidence="2" key="1">
    <citation type="journal article" date="2019" name="Beilstein J. Org. Chem.">
        <title>Nanangenines: drimane sesquiterpenoids as the dominant metabolite cohort of a novel Australian fungus, Aspergillus nanangensis.</title>
        <authorList>
            <person name="Lacey H.J."/>
            <person name="Gilchrist C.L.M."/>
            <person name="Crombie A."/>
            <person name="Kalaitzis J.A."/>
            <person name="Vuong D."/>
            <person name="Rutledge P.J."/>
            <person name="Turner P."/>
            <person name="Pitt J.I."/>
            <person name="Lacey E."/>
            <person name="Chooi Y.H."/>
            <person name="Piggott A.M."/>
        </authorList>
    </citation>
    <scope>NUCLEOTIDE SEQUENCE</scope>
    <source>
        <strain evidence="2">MST-FP2251</strain>
    </source>
</reference>
<dbReference type="Gene3D" id="1.10.150.240">
    <property type="entry name" value="Putative phosphatase, domain 2"/>
    <property type="match status" value="1"/>
</dbReference>
<proteinExistence type="predicted"/>
<protein>
    <recommendedName>
        <fullName evidence="4">HAD-like protein</fullName>
    </recommendedName>
</protein>
<dbReference type="NCBIfam" id="TIGR01509">
    <property type="entry name" value="HAD-SF-IA-v3"/>
    <property type="match status" value="1"/>
</dbReference>
<accession>A0AAD4CFT8</accession>
<dbReference type="PANTHER" id="PTHR43611">
    <property type="entry name" value="ALPHA-D-GLUCOSE 1-PHOSPHATE PHOSPHATASE"/>
    <property type="match status" value="1"/>
</dbReference>
<name>A0AAD4CFT8_ASPNN</name>